<dbReference type="AlphaFoldDB" id="A0A6A6ZPJ3"/>
<proteinExistence type="predicted"/>
<dbReference type="InterPro" id="IPR027911">
    <property type="entry name" value="DUF4604"/>
</dbReference>
<feature type="compositionally biased region" description="Basic and acidic residues" evidence="1">
    <location>
        <begin position="76"/>
        <end position="106"/>
    </location>
</feature>
<feature type="compositionally biased region" description="Basic and acidic residues" evidence="1">
    <location>
        <begin position="127"/>
        <end position="143"/>
    </location>
</feature>
<feature type="compositionally biased region" description="Basic residues" evidence="1">
    <location>
        <begin position="144"/>
        <end position="153"/>
    </location>
</feature>
<protein>
    <recommendedName>
        <fullName evidence="2">DUF4604 domain-containing protein</fullName>
    </recommendedName>
</protein>
<gene>
    <name evidence="3" type="ORF">CC86DRAFT_96581</name>
</gene>
<feature type="compositionally biased region" description="Basic and acidic residues" evidence="1">
    <location>
        <begin position="58"/>
        <end position="69"/>
    </location>
</feature>
<reference evidence="3" key="1">
    <citation type="journal article" date="2020" name="Stud. Mycol.">
        <title>101 Dothideomycetes genomes: a test case for predicting lifestyles and emergence of pathogens.</title>
        <authorList>
            <person name="Haridas S."/>
            <person name="Albert R."/>
            <person name="Binder M."/>
            <person name="Bloem J."/>
            <person name="Labutti K."/>
            <person name="Salamov A."/>
            <person name="Andreopoulos B."/>
            <person name="Baker S."/>
            <person name="Barry K."/>
            <person name="Bills G."/>
            <person name="Bluhm B."/>
            <person name="Cannon C."/>
            <person name="Castanera R."/>
            <person name="Culley D."/>
            <person name="Daum C."/>
            <person name="Ezra D."/>
            <person name="Gonzalez J."/>
            <person name="Henrissat B."/>
            <person name="Kuo A."/>
            <person name="Liang C."/>
            <person name="Lipzen A."/>
            <person name="Lutzoni F."/>
            <person name="Magnuson J."/>
            <person name="Mondo S."/>
            <person name="Nolan M."/>
            <person name="Ohm R."/>
            <person name="Pangilinan J."/>
            <person name="Park H.-J."/>
            <person name="Ramirez L."/>
            <person name="Alfaro M."/>
            <person name="Sun H."/>
            <person name="Tritt A."/>
            <person name="Yoshinaga Y."/>
            <person name="Zwiers L.-H."/>
            <person name="Turgeon B."/>
            <person name="Goodwin S."/>
            <person name="Spatafora J."/>
            <person name="Crous P."/>
            <person name="Grigoriev I."/>
        </authorList>
    </citation>
    <scope>NUCLEOTIDE SEQUENCE</scope>
    <source>
        <strain evidence="3">CBS 113818</strain>
    </source>
</reference>
<evidence type="ECO:0000313" key="3">
    <source>
        <dbReference type="EMBL" id="KAF2822165.1"/>
    </source>
</evidence>
<name>A0A6A6ZPJ3_9PLEO</name>
<sequence>MSFKAKDLHFDNEQPAFLRRLRGELTSGDSARHEQPIPRNKRMKKEDDDDDAPTYVLEDTKESLTKEEYEALVSGKDPKDEEERAVDNASKEESKVSELKQKDKIAEVGAPSKKRKAVKIISDEQDESKLDGSKDIKKPDPKPIKKAKKKGKTVKLTFGEEEG</sequence>
<dbReference type="EMBL" id="MU006235">
    <property type="protein sequence ID" value="KAF2822165.1"/>
    <property type="molecule type" value="Genomic_DNA"/>
</dbReference>
<feature type="region of interest" description="Disordered" evidence="1">
    <location>
        <begin position="19"/>
        <end position="163"/>
    </location>
</feature>
<dbReference type="Pfam" id="PF15377">
    <property type="entry name" value="DUF4604"/>
    <property type="match status" value="1"/>
</dbReference>
<evidence type="ECO:0000259" key="2">
    <source>
        <dbReference type="Pfam" id="PF15377"/>
    </source>
</evidence>
<evidence type="ECO:0000313" key="4">
    <source>
        <dbReference type="Proteomes" id="UP000799424"/>
    </source>
</evidence>
<feature type="domain" description="DUF4604" evidence="2">
    <location>
        <begin position="6"/>
        <end position="162"/>
    </location>
</feature>
<organism evidence="3 4">
    <name type="scientific">Ophiobolus disseminans</name>
    <dbReference type="NCBI Taxonomy" id="1469910"/>
    <lineage>
        <taxon>Eukaryota</taxon>
        <taxon>Fungi</taxon>
        <taxon>Dikarya</taxon>
        <taxon>Ascomycota</taxon>
        <taxon>Pezizomycotina</taxon>
        <taxon>Dothideomycetes</taxon>
        <taxon>Pleosporomycetidae</taxon>
        <taxon>Pleosporales</taxon>
        <taxon>Pleosporineae</taxon>
        <taxon>Phaeosphaeriaceae</taxon>
        <taxon>Ophiobolus</taxon>
    </lineage>
</organism>
<accession>A0A6A6ZPJ3</accession>
<evidence type="ECO:0000256" key="1">
    <source>
        <dbReference type="SAM" id="MobiDB-lite"/>
    </source>
</evidence>
<dbReference type="OrthoDB" id="5388322at2759"/>
<dbReference type="Proteomes" id="UP000799424">
    <property type="component" value="Unassembled WGS sequence"/>
</dbReference>
<keyword evidence="4" id="KW-1185">Reference proteome</keyword>